<name>A0A931LYK8_FIMGI</name>
<dbReference type="Proteomes" id="UP000727962">
    <property type="component" value="Unassembled WGS sequence"/>
</dbReference>
<evidence type="ECO:0000313" key="1">
    <source>
        <dbReference type="EMBL" id="MBI1755531.1"/>
    </source>
</evidence>
<dbReference type="AlphaFoldDB" id="A0A931LYK8"/>
<protein>
    <submittedName>
        <fullName evidence="1">Uncharacterized protein</fullName>
    </submittedName>
</protein>
<evidence type="ECO:0000313" key="2">
    <source>
        <dbReference type="Proteomes" id="UP000727962"/>
    </source>
</evidence>
<sequence>MARRKWLFALALVLAGIAVLALVLWSVYRRSDADARAHFEREVRLAKEEGLPTTPEDLARLTHVPDGENAAPLYKRAVQEFLKVNPKIPGFSLDVIDPDRPATLEAARLEVAPYRRAIDQFRAASKRPGYDFPHDWNRDRFQFEEFHQLDAPCLALAKAALIEALDGNFGSAHEDFAAIARVSRQVARQPFGFAGLEAALLRVILCDAAWRIIRIRPEEPALAMVERVLGELGPPPSLRNEIGAEVVVLLVSVRTNEAIGRLEGTPTPIVDLPVFRFEAYAMSVKALRDEFKAAMQDPEYGPRARQRFLDVEKGVDRSLDPRSKLATLMVFGFSKTIMSYTRSLAMARAVTVGVSLMRSRARAGRFPEALPKLGENGIDPLTEKPWVYRREGDGFRLASAATFPAVENQKERPQVEIVFTRPVPSERTSAHQLGF</sequence>
<reference evidence="1" key="1">
    <citation type="submission" date="2020-07" db="EMBL/GenBank/DDBJ databases">
        <title>Huge and variable diversity of episymbiotic CPR bacteria and DPANN archaea in groundwater ecosystems.</title>
        <authorList>
            <person name="He C.Y."/>
            <person name="Keren R."/>
            <person name="Whittaker M."/>
            <person name="Farag I.F."/>
            <person name="Doudna J."/>
            <person name="Cate J.H.D."/>
            <person name="Banfield J.F."/>
        </authorList>
    </citation>
    <scope>NUCLEOTIDE SEQUENCE</scope>
    <source>
        <strain evidence="1">NC_groundwater_17_Pr7_B-0.1um_64_12</strain>
    </source>
</reference>
<organism evidence="1 2">
    <name type="scientific">Fimbriimonas ginsengisoli</name>
    <dbReference type="NCBI Taxonomy" id="1005039"/>
    <lineage>
        <taxon>Bacteria</taxon>
        <taxon>Bacillati</taxon>
        <taxon>Armatimonadota</taxon>
        <taxon>Fimbriimonadia</taxon>
        <taxon>Fimbriimonadales</taxon>
        <taxon>Fimbriimonadaceae</taxon>
        <taxon>Fimbriimonas</taxon>
    </lineage>
</organism>
<proteinExistence type="predicted"/>
<accession>A0A931LYK8</accession>
<dbReference type="EMBL" id="JACOSL010000003">
    <property type="protein sequence ID" value="MBI1755531.1"/>
    <property type="molecule type" value="Genomic_DNA"/>
</dbReference>
<gene>
    <name evidence="1" type="ORF">HYR64_00300</name>
</gene>
<comment type="caution">
    <text evidence="1">The sequence shown here is derived from an EMBL/GenBank/DDBJ whole genome shotgun (WGS) entry which is preliminary data.</text>
</comment>